<keyword evidence="8 11" id="KW-1133">Transmembrane helix</keyword>
<dbReference type="InterPro" id="IPR003660">
    <property type="entry name" value="HAMP_dom"/>
</dbReference>
<evidence type="ECO:0000256" key="11">
    <source>
        <dbReference type="SAM" id="Phobius"/>
    </source>
</evidence>
<dbReference type="InterPro" id="IPR036890">
    <property type="entry name" value="HATPase_C_sf"/>
</dbReference>
<organism evidence="14 15">
    <name type="scientific">Faecousia intestinalis</name>
    <dbReference type="NCBI Taxonomy" id="3133167"/>
    <lineage>
        <taxon>Bacteria</taxon>
        <taxon>Bacillati</taxon>
        <taxon>Bacillota</taxon>
        <taxon>Clostridia</taxon>
        <taxon>Eubacteriales</taxon>
        <taxon>Oscillospiraceae</taxon>
        <taxon>Faecousia</taxon>
    </lineage>
</organism>
<sequence>MRTTFRRQVTLIVSLLLAATILLGVSFWGLFTHYVIRERESSLRGTAQSVVWLTQTSAVSDDVTTSWDFLRTLSVASSASGNDILLCDAGGKVVLCAQDIQGCSHIGYQLPADKVEALFNGESPDLNDEAAEIYGQKRVAVALARTSSNGDRQGIVLVSVERETISELTTGALKIFMLTALAVFAVALLATPFLTNRETKPIQDMAAAARQIAHGNLNVRVSTNCQTEEMEELAVAFNNMAAAMQNADTARQEFVANVSHELKTPMTTIAGYLDGMLDGTIPQPEQRHYMELVSTEVRRLSRLVRNMLEISRLKDQGIPADKLADFDLCEAAGQALLSFEQRINRKHLNVDVDMPELGVTVRAMPDAVTQVLYNLIDNAVKFIDDGGTLSIRVERSGNKAVTTVGNTGPTIAPEELPLIFDRFHKTDKSRSTDRDGVGLGLYIVKTIVLAHGEDIYVTSRDGKTEFTFTLPLVL</sequence>
<protein>
    <recommendedName>
        <fullName evidence="3">histidine kinase</fullName>
        <ecNumber evidence="3">2.7.13.3</ecNumber>
    </recommendedName>
</protein>
<evidence type="ECO:0000256" key="3">
    <source>
        <dbReference type="ARBA" id="ARBA00012438"/>
    </source>
</evidence>
<feature type="domain" description="Histidine kinase" evidence="12">
    <location>
        <begin position="257"/>
        <end position="474"/>
    </location>
</feature>
<dbReference type="Pfam" id="PF00512">
    <property type="entry name" value="HisKA"/>
    <property type="match status" value="1"/>
</dbReference>
<feature type="domain" description="HAMP" evidence="13">
    <location>
        <begin position="196"/>
        <end position="249"/>
    </location>
</feature>
<keyword evidence="7 14" id="KW-0418">Kinase</keyword>
<accession>A0ABV1G920</accession>
<dbReference type="PROSITE" id="PS50109">
    <property type="entry name" value="HIS_KIN"/>
    <property type="match status" value="1"/>
</dbReference>
<dbReference type="GO" id="GO:0016301">
    <property type="term" value="F:kinase activity"/>
    <property type="evidence" value="ECO:0007669"/>
    <property type="project" value="UniProtKB-KW"/>
</dbReference>
<dbReference type="InterPro" id="IPR003661">
    <property type="entry name" value="HisK_dim/P_dom"/>
</dbReference>
<keyword evidence="4" id="KW-0597">Phosphoprotein</keyword>
<keyword evidence="9" id="KW-0902">Two-component regulatory system</keyword>
<keyword evidence="10 11" id="KW-0472">Membrane</keyword>
<comment type="catalytic activity">
    <reaction evidence="1">
        <text>ATP + protein L-histidine = ADP + protein N-phospho-L-histidine.</text>
        <dbReference type="EC" id="2.7.13.3"/>
    </reaction>
</comment>
<dbReference type="SMART" id="SM00387">
    <property type="entry name" value="HATPase_c"/>
    <property type="match status" value="1"/>
</dbReference>
<dbReference type="SMART" id="SM00304">
    <property type="entry name" value="HAMP"/>
    <property type="match status" value="1"/>
</dbReference>
<dbReference type="CDD" id="cd00075">
    <property type="entry name" value="HATPase"/>
    <property type="match status" value="1"/>
</dbReference>
<evidence type="ECO:0000256" key="6">
    <source>
        <dbReference type="ARBA" id="ARBA00022692"/>
    </source>
</evidence>
<dbReference type="CDD" id="cd06225">
    <property type="entry name" value="HAMP"/>
    <property type="match status" value="1"/>
</dbReference>
<dbReference type="CDD" id="cd00082">
    <property type="entry name" value="HisKA"/>
    <property type="match status" value="1"/>
</dbReference>
<evidence type="ECO:0000256" key="2">
    <source>
        <dbReference type="ARBA" id="ARBA00004370"/>
    </source>
</evidence>
<dbReference type="EC" id="2.7.13.3" evidence="3"/>
<keyword evidence="15" id="KW-1185">Reference proteome</keyword>
<dbReference type="Gene3D" id="6.10.340.10">
    <property type="match status" value="1"/>
</dbReference>
<dbReference type="PANTHER" id="PTHR45436">
    <property type="entry name" value="SENSOR HISTIDINE KINASE YKOH"/>
    <property type="match status" value="1"/>
</dbReference>
<dbReference type="InterPro" id="IPR005467">
    <property type="entry name" value="His_kinase_dom"/>
</dbReference>
<evidence type="ECO:0000256" key="7">
    <source>
        <dbReference type="ARBA" id="ARBA00022777"/>
    </source>
</evidence>
<dbReference type="InterPro" id="IPR004358">
    <property type="entry name" value="Sig_transdc_His_kin-like_C"/>
</dbReference>
<evidence type="ECO:0000313" key="14">
    <source>
        <dbReference type="EMBL" id="MEQ2511917.1"/>
    </source>
</evidence>
<dbReference type="PROSITE" id="PS50885">
    <property type="entry name" value="HAMP"/>
    <property type="match status" value="1"/>
</dbReference>
<dbReference type="Gene3D" id="3.30.565.10">
    <property type="entry name" value="Histidine kinase-like ATPase, C-terminal domain"/>
    <property type="match status" value="1"/>
</dbReference>
<dbReference type="SUPFAM" id="SSF47384">
    <property type="entry name" value="Homodimeric domain of signal transducing histidine kinase"/>
    <property type="match status" value="1"/>
</dbReference>
<dbReference type="Pfam" id="PF00672">
    <property type="entry name" value="HAMP"/>
    <property type="match status" value="1"/>
</dbReference>
<evidence type="ECO:0000259" key="12">
    <source>
        <dbReference type="PROSITE" id="PS50109"/>
    </source>
</evidence>
<keyword evidence="5" id="KW-0808">Transferase</keyword>
<name>A0ABV1G920_9FIRM</name>
<feature type="transmembrane region" description="Helical" evidence="11">
    <location>
        <begin position="12"/>
        <end position="36"/>
    </location>
</feature>
<evidence type="ECO:0000256" key="10">
    <source>
        <dbReference type="ARBA" id="ARBA00023136"/>
    </source>
</evidence>
<dbReference type="Pfam" id="PF02518">
    <property type="entry name" value="HATPase_c"/>
    <property type="match status" value="1"/>
</dbReference>
<evidence type="ECO:0000256" key="8">
    <source>
        <dbReference type="ARBA" id="ARBA00022989"/>
    </source>
</evidence>
<comment type="subcellular location">
    <subcellularLocation>
        <location evidence="2">Membrane</location>
    </subcellularLocation>
</comment>
<evidence type="ECO:0000256" key="5">
    <source>
        <dbReference type="ARBA" id="ARBA00022679"/>
    </source>
</evidence>
<dbReference type="InterPro" id="IPR050428">
    <property type="entry name" value="TCS_sensor_his_kinase"/>
</dbReference>
<keyword evidence="6 11" id="KW-0812">Transmembrane</keyword>
<evidence type="ECO:0000256" key="9">
    <source>
        <dbReference type="ARBA" id="ARBA00023012"/>
    </source>
</evidence>
<dbReference type="RefSeq" id="WP_349136620.1">
    <property type="nucleotide sequence ID" value="NZ_JBBMFF010000251.1"/>
</dbReference>
<dbReference type="EMBL" id="JBBMFF010000251">
    <property type="protein sequence ID" value="MEQ2511917.1"/>
    <property type="molecule type" value="Genomic_DNA"/>
</dbReference>
<gene>
    <name evidence="14" type="ORF">WMO66_11795</name>
</gene>
<proteinExistence type="predicted"/>
<dbReference type="PRINTS" id="PR00344">
    <property type="entry name" value="BCTRLSENSOR"/>
</dbReference>
<evidence type="ECO:0000256" key="4">
    <source>
        <dbReference type="ARBA" id="ARBA00022553"/>
    </source>
</evidence>
<dbReference type="SMART" id="SM00388">
    <property type="entry name" value="HisKA"/>
    <property type="match status" value="1"/>
</dbReference>
<dbReference type="Proteomes" id="UP001491552">
    <property type="component" value="Unassembled WGS sequence"/>
</dbReference>
<evidence type="ECO:0000313" key="15">
    <source>
        <dbReference type="Proteomes" id="UP001491552"/>
    </source>
</evidence>
<reference evidence="14 15" key="1">
    <citation type="submission" date="2024-03" db="EMBL/GenBank/DDBJ databases">
        <title>Human intestinal bacterial collection.</title>
        <authorList>
            <person name="Pauvert C."/>
            <person name="Hitch T.C.A."/>
            <person name="Clavel T."/>
        </authorList>
    </citation>
    <scope>NUCLEOTIDE SEQUENCE [LARGE SCALE GENOMIC DNA]</scope>
    <source>
        <strain evidence="14 15">CLA-AA-H192</strain>
    </source>
</reference>
<dbReference type="InterPro" id="IPR003594">
    <property type="entry name" value="HATPase_dom"/>
</dbReference>
<evidence type="ECO:0000256" key="1">
    <source>
        <dbReference type="ARBA" id="ARBA00000085"/>
    </source>
</evidence>
<dbReference type="SUPFAM" id="SSF55874">
    <property type="entry name" value="ATPase domain of HSP90 chaperone/DNA topoisomerase II/histidine kinase"/>
    <property type="match status" value="1"/>
</dbReference>
<dbReference type="SUPFAM" id="SSF158472">
    <property type="entry name" value="HAMP domain-like"/>
    <property type="match status" value="1"/>
</dbReference>
<dbReference type="InterPro" id="IPR036097">
    <property type="entry name" value="HisK_dim/P_sf"/>
</dbReference>
<dbReference type="Gene3D" id="1.10.287.130">
    <property type="match status" value="1"/>
</dbReference>
<dbReference type="PANTHER" id="PTHR45436:SF5">
    <property type="entry name" value="SENSOR HISTIDINE KINASE TRCS"/>
    <property type="match status" value="1"/>
</dbReference>
<comment type="caution">
    <text evidence="14">The sequence shown here is derived from an EMBL/GenBank/DDBJ whole genome shotgun (WGS) entry which is preliminary data.</text>
</comment>
<evidence type="ECO:0000259" key="13">
    <source>
        <dbReference type="PROSITE" id="PS50885"/>
    </source>
</evidence>